<reference evidence="2 3" key="1">
    <citation type="submission" date="2014-03" db="EMBL/GenBank/DDBJ databases">
        <title>Genome of Polynucleobacter strain MWH-MoK4.</title>
        <authorList>
            <person name="Hahn M.W."/>
        </authorList>
    </citation>
    <scope>NUCLEOTIDE SEQUENCE [LARGE SCALE GENOMIC DNA]</scope>
    <source>
        <strain evidence="2 3">MWH-MoK4</strain>
    </source>
</reference>
<dbReference type="EMBL" id="CP007501">
    <property type="protein sequence ID" value="AKD24803.1"/>
    <property type="molecule type" value="Genomic_DNA"/>
</dbReference>
<dbReference type="Pfam" id="PF08238">
    <property type="entry name" value="Sel1"/>
    <property type="match status" value="4"/>
</dbReference>
<dbReference type="RefSeq" id="WP_052728722.1">
    <property type="nucleotide sequence ID" value="NZ_CP007501.1"/>
</dbReference>
<dbReference type="InterPro" id="IPR050767">
    <property type="entry name" value="Sel1_AlgK"/>
</dbReference>
<dbReference type="STRING" id="1835254.CL55_00004700"/>
<dbReference type="InterPro" id="IPR011990">
    <property type="entry name" value="TPR-like_helical_dom_sf"/>
</dbReference>
<dbReference type="InterPro" id="IPR006597">
    <property type="entry name" value="Sel1-like"/>
</dbReference>
<dbReference type="AlphaFoldDB" id="A0A0E3V0P6"/>
<dbReference type="OrthoDB" id="8912283at2"/>
<evidence type="ECO:0000256" key="1">
    <source>
        <dbReference type="SAM" id="Phobius"/>
    </source>
</evidence>
<gene>
    <name evidence="2" type="ORF">CL55_00004700</name>
</gene>
<name>A0A0E3V0P6_9BURK</name>
<dbReference type="KEGG" id="pdq:CL55_00004700"/>
<dbReference type="SMART" id="SM00671">
    <property type="entry name" value="SEL1"/>
    <property type="match status" value="3"/>
</dbReference>
<proteinExistence type="predicted"/>
<dbReference type="Proteomes" id="UP000061135">
    <property type="component" value="Chromosome"/>
</dbReference>
<organism evidence="2 3">
    <name type="scientific">Polynucleobacter duraquae</name>
    <dbReference type="NCBI Taxonomy" id="1835254"/>
    <lineage>
        <taxon>Bacteria</taxon>
        <taxon>Pseudomonadati</taxon>
        <taxon>Pseudomonadota</taxon>
        <taxon>Betaproteobacteria</taxon>
        <taxon>Burkholderiales</taxon>
        <taxon>Burkholderiaceae</taxon>
        <taxon>Polynucleobacter</taxon>
    </lineage>
</organism>
<dbReference type="SUPFAM" id="SSF81901">
    <property type="entry name" value="HCP-like"/>
    <property type="match status" value="1"/>
</dbReference>
<dbReference type="PATRIC" id="fig|576611.7.peg.474"/>
<dbReference type="Gene3D" id="1.25.40.10">
    <property type="entry name" value="Tetratricopeptide repeat domain"/>
    <property type="match status" value="1"/>
</dbReference>
<keyword evidence="1" id="KW-0812">Transmembrane</keyword>
<dbReference type="PANTHER" id="PTHR11102:SF160">
    <property type="entry name" value="ERAD-ASSOCIATED E3 UBIQUITIN-PROTEIN LIGASE COMPONENT HRD3"/>
    <property type="match status" value="1"/>
</dbReference>
<accession>A0A0E3V0P6</accession>
<dbReference type="PANTHER" id="PTHR11102">
    <property type="entry name" value="SEL-1-LIKE PROTEIN"/>
    <property type="match status" value="1"/>
</dbReference>
<keyword evidence="1" id="KW-0472">Membrane</keyword>
<dbReference type="HOGENOM" id="CLU_000288_36_8_4"/>
<protein>
    <submittedName>
        <fullName evidence="2">Sel1 repeat</fullName>
    </submittedName>
</protein>
<sequence length="197" mass="21572">MPHQNWYTGLSISLLMAFCGLLLACSDYQQARSAYAAGDYTKAYQLFQGLAESGDTKAQYDLSLMYIQGIGTKQNIEQGLVWLNRAAEKGNIEAMLELGVLYQKIVNLEDSSQLALFWFEKAAMAGSAVGQYNLAHMYMDGGQIPVDLPKAYLWMSLSDATGNPIASSQLAKLKTSLTPQELLTAEAKIATLKKTLP</sequence>
<evidence type="ECO:0000313" key="2">
    <source>
        <dbReference type="EMBL" id="AKD24803.1"/>
    </source>
</evidence>
<keyword evidence="1" id="KW-1133">Transmembrane helix</keyword>
<keyword evidence="3" id="KW-1185">Reference proteome</keyword>
<evidence type="ECO:0000313" key="3">
    <source>
        <dbReference type="Proteomes" id="UP000061135"/>
    </source>
</evidence>
<feature type="transmembrane region" description="Helical" evidence="1">
    <location>
        <begin position="6"/>
        <end position="25"/>
    </location>
</feature>